<dbReference type="InterPro" id="IPR002049">
    <property type="entry name" value="LE_dom"/>
</dbReference>
<dbReference type="OrthoDB" id="18487at2759"/>
<keyword evidence="1" id="KW-1133">Transmembrane helix</keyword>
<gene>
    <name evidence="3" type="ORF">DV515_00008884</name>
</gene>
<proteinExistence type="predicted"/>
<organism evidence="3 4">
    <name type="scientific">Chloebia gouldiae</name>
    <name type="common">Gouldian finch</name>
    <name type="synonym">Erythrura gouldiae</name>
    <dbReference type="NCBI Taxonomy" id="44316"/>
    <lineage>
        <taxon>Eukaryota</taxon>
        <taxon>Metazoa</taxon>
        <taxon>Chordata</taxon>
        <taxon>Craniata</taxon>
        <taxon>Vertebrata</taxon>
        <taxon>Euteleostomi</taxon>
        <taxon>Archelosauria</taxon>
        <taxon>Archosauria</taxon>
        <taxon>Dinosauria</taxon>
        <taxon>Saurischia</taxon>
        <taxon>Theropoda</taxon>
        <taxon>Coelurosauria</taxon>
        <taxon>Aves</taxon>
        <taxon>Neognathae</taxon>
        <taxon>Neoaves</taxon>
        <taxon>Telluraves</taxon>
        <taxon>Australaves</taxon>
        <taxon>Passeriformes</taxon>
        <taxon>Passeroidea</taxon>
        <taxon>Passeridae</taxon>
        <taxon>Chloebia</taxon>
    </lineage>
</organism>
<keyword evidence="1" id="KW-0812">Transmembrane</keyword>
<dbReference type="Pfam" id="PF00053">
    <property type="entry name" value="EGF_laminin"/>
    <property type="match status" value="1"/>
</dbReference>
<accession>A0A3L8SDK0</accession>
<dbReference type="EMBL" id="QUSF01000027">
    <property type="protein sequence ID" value="RLW00525.1"/>
    <property type="molecule type" value="Genomic_DNA"/>
</dbReference>
<dbReference type="CDD" id="cd00055">
    <property type="entry name" value="EGF_Lam"/>
    <property type="match status" value="1"/>
</dbReference>
<dbReference type="AlphaFoldDB" id="A0A3L8SDK0"/>
<feature type="transmembrane region" description="Helical" evidence="1">
    <location>
        <begin position="86"/>
        <end position="106"/>
    </location>
</feature>
<name>A0A3L8SDK0_CHLGU</name>
<evidence type="ECO:0000259" key="2">
    <source>
        <dbReference type="Pfam" id="PF00053"/>
    </source>
</evidence>
<dbReference type="Gene3D" id="2.170.300.10">
    <property type="entry name" value="Tie2 ligand-binding domain superfamily"/>
    <property type="match status" value="1"/>
</dbReference>
<sequence>MDDVMVIHTTYTVSRLSFLLFLSYSGKCQCKVGVTDLKCDRCSEGYYRFNESTCEPCQCNNHSHTCDNSTVFFLLSIYQRKPSTDLAPGMGLLFLLGLLSAAHSIAMKTHFA</sequence>
<dbReference type="SUPFAM" id="SSF57196">
    <property type="entry name" value="EGF/Laminin"/>
    <property type="match status" value="1"/>
</dbReference>
<keyword evidence="1" id="KW-0472">Membrane</keyword>
<evidence type="ECO:0000256" key="1">
    <source>
        <dbReference type="SAM" id="Phobius"/>
    </source>
</evidence>
<keyword evidence="4" id="KW-1185">Reference proteome</keyword>
<reference evidence="3 4" key="1">
    <citation type="journal article" date="2018" name="Proc. R. Soc. B">
        <title>A non-coding region near Follistatin controls head colour polymorphism in the Gouldian finch.</title>
        <authorList>
            <person name="Toomey M.B."/>
            <person name="Marques C.I."/>
            <person name="Andrade P."/>
            <person name="Araujo P.M."/>
            <person name="Sabatino S."/>
            <person name="Gazda M.A."/>
            <person name="Afonso S."/>
            <person name="Lopes R.J."/>
            <person name="Corbo J.C."/>
            <person name="Carneiro M."/>
        </authorList>
    </citation>
    <scope>NUCLEOTIDE SEQUENCE [LARGE SCALE GENOMIC DNA]</scope>
    <source>
        <strain evidence="3">Red01</strain>
        <tissue evidence="3">Muscle</tissue>
    </source>
</reference>
<dbReference type="Proteomes" id="UP000276834">
    <property type="component" value="Unassembled WGS sequence"/>
</dbReference>
<evidence type="ECO:0000313" key="4">
    <source>
        <dbReference type="Proteomes" id="UP000276834"/>
    </source>
</evidence>
<feature type="domain" description="Laminin EGF-like" evidence="2">
    <location>
        <begin position="25"/>
        <end position="51"/>
    </location>
</feature>
<protein>
    <recommendedName>
        <fullName evidence="2">Laminin EGF-like domain-containing protein</fullName>
    </recommendedName>
</protein>
<comment type="caution">
    <text evidence="3">The sequence shown here is derived from an EMBL/GenBank/DDBJ whole genome shotgun (WGS) entry which is preliminary data.</text>
</comment>
<evidence type="ECO:0000313" key="3">
    <source>
        <dbReference type="EMBL" id="RLW00525.1"/>
    </source>
</evidence>